<gene>
    <name evidence="2 3" type="primary">rsfS</name>
    <name evidence="3" type="ORF">ENS59_04545</name>
</gene>
<protein>
    <recommendedName>
        <fullName evidence="2">Ribosomal silencing factor RsfS</fullName>
    </recommendedName>
</protein>
<comment type="subcellular location">
    <subcellularLocation>
        <location evidence="2">Cytoplasm</location>
    </subcellularLocation>
</comment>
<dbReference type="GO" id="GO:0042256">
    <property type="term" value="P:cytosolic ribosome assembly"/>
    <property type="evidence" value="ECO:0007669"/>
    <property type="project" value="UniProtKB-UniRule"/>
</dbReference>
<keyword evidence="2" id="KW-0810">Translation regulation</keyword>
<dbReference type="HAMAP" id="MF_01477">
    <property type="entry name" value="Iojap_RsfS"/>
    <property type="match status" value="1"/>
</dbReference>
<dbReference type="PANTHER" id="PTHR21043">
    <property type="entry name" value="IOJAP SUPERFAMILY ORTHOLOG"/>
    <property type="match status" value="1"/>
</dbReference>
<dbReference type="PANTHER" id="PTHR21043:SF0">
    <property type="entry name" value="MITOCHONDRIAL ASSEMBLY OF RIBOSOMAL LARGE SUBUNIT PROTEIN 1"/>
    <property type="match status" value="1"/>
</dbReference>
<name>A0A7C3IPK0_9SPIR</name>
<reference evidence="3" key="1">
    <citation type="journal article" date="2020" name="mSystems">
        <title>Genome- and Community-Level Interaction Insights into Carbon Utilization and Element Cycling Functions of Hydrothermarchaeota in Hydrothermal Sediment.</title>
        <authorList>
            <person name="Zhou Z."/>
            <person name="Liu Y."/>
            <person name="Xu W."/>
            <person name="Pan J."/>
            <person name="Luo Z.H."/>
            <person name="Li M."/>
        </authorList>
    </citation>
    <scope>NUCLEOTIDE SEQUENCE [LARGE SCALE GENOMIC DNA]</scope>
    <source>
        <strain evidence="3">SpSt-503</strain>
    </source>
</reference>
<dbReference type="NCBIfam" id="TIGR00090">
    <property type="entry name" value="rsfS_iojap_ybeB"/>
    <property type="match status" value="1"/>
</dbReference>
<evidence type="ECO:0000256" key="1">
    <source>
        <dbReference type="ARBA" id="ARBA00010574"/>
    </source>
</evidence>
<dbReference type="InterPro" id="IPR004394">
    <property type="entry name" value="Iojap/RsfS/C7orf30"/>
</dbReference>
<keyword evidence="2" id="KW-0678">Repressor</keyword>
<dbReference type="Pfam" id="PF02410">
    <property type="entry name" value="RsfS"/>
    <property type="match status" value="1"/>
</dbReference>
<accession>A0A7C3IPK0</accession>
<evidence type="ECO:0000256" key="2">
    <source>
        <dbReference type="HAMAP-Rule" id="MF_01477"/>
    </source>
</evidence>
<dbReference type="Gene3D" id="3.30.460.10">
    <property type="entry name" value="Beta Polymerase, domain 2"/>
    <property type="match status" value="1"/>
</dbReference>
<dbReference type="SUPFAM" id="SSF81301">
    <property type="entry name" value="Nucleotidyltransferase"/>
    <property type="match status" value="1"/>
</dbReference>
<dbReference type="GO" id="GO:0005737">
    <property type="term" value="C:cytoplasm"/>
    <property type="evidence" value="ECO:0007669"/>
    <property type="project" value="UniProtKB-SubCell"/>
</dbReference>
<comment type="subunit">
    <text evidence="2">Interacts with ribosomal protein uL14 (rplN).</text>
</comment>
<organism evidence="3">
    <name type="scientific">Gracilinema caldarium</name>
    <dbReference type="NCBI Taxonomy" id="215591"/>
    <lineage>
        <taxon>Bacteria</taxon>
        <taxon>Pseudomonadati</taxon>
        <taxon>Spirochaetota</taxon>
        <taxon>Spirochaetia</taxon>
        <taxon>Spirochaetales</taxon>
        <taxon>Breznakiellaceae</taxon>
        <taxon>Gracilinema</taxon>
    </lineage>
</organism>
<comment type="function">
    <text evidence="2">Functions as a ribosomal silencing factor. Interacts with ribosomal protein uL14 (rplN), blocking formation of intersubunit bridge B8. Prevents association of the 30S and 50S ribosomal subunits and the formation of functional ribosomes, thus repressing translation.</text>
</comment>
<sequence>MDDMLQTKEAETARNLGKVIAEHKGQHVVVLDLRGLNTWTDFFIISTVTSSTHQQGLQRHIKEFAQAEHVEILRRQRKAPAEDEWNLIDMGNMVVHLMTEKARSFYDLERLWSEAPVLWKSEA</sequence>
<comment type="similarity">
    <text evidence="1 2">Belongs to the Iojap/RsfS family.</text>
</comment>
<dbReference type="GO" id="GO:0090071">
    <property type="term" value="P:negative regulation of ribosome biogenesis"/>
    <property type="evidence" value="ECO:0007669"/>
    <property type="project" value="UniProtKB-UniRule"/>
</dbReference>
<dbReference type="EMBL" id="DSVL01000139">
    <property type="protein sequence ID" value="HFH28766.1"/>
    <property type="molecule type" value="Genomic_DNA"/>
</dbReference>
<dbReference type="InterPro" id="IPR043519">
    <property type="entry name" value="NT_sf"/>
</dbReference>
<comment type="caution">
    <text evidence="3">The sequence shown here is derived from an EMBL/GenBank/DDBJ whole genome shotgun (WGS) entry which is preliminary data.</text>
</comment>
<evidence type="ECO:0000313" key="3">
    <source>
        <dbReference type="EMBL" id="HFH28766.1"/>
    </source>
</evidence>
<dbReference type="AlphaFoldDB" id="A0A7C3IPK0"/>
<proteinExistence type="inferred from homology"/>
<dbReference type="GO" id="GO:0017148">
    <property type="term" value="P:negative regulation of translation"/>
    <property type="evidence" value="ECO:0007669"/>
    <property type="project" value="UniProtKB-UniRule"/>
</dbReference>
<dbReference type="GO" id="GO:0043023">
    <property type="term" value="F:ribosomal large subunit binding"/>
    <property type="evidence" value="ECO:0007669"/>
    <property type="project" value="TreeGrafter"/>
</dbReference>
<keyword evidence="2" id="KW-0963">Cytoplasm</keyword>